<evidence type="ECO:0000313" key="2">
    <source>
        <dbReference type="Proteomes" id="UP000215335"/>
    </source>
</evidence>
<keyword evidence="2" id="KW-1185">Reference proteome</keyword>
<protein>
    <submittedName>
        <fullName evidence="1">Uncharacterized protein</fullName>
    </submittedName>
</protein>
<comment type="caution">
    <text evidence="1">The sequence shown here is derived from an EMBL/GenBank/DDBJ whole genome shotgun (WGS) entry which is preliminary data.</text>
</comment>
<dbReference type="Proteomes" id="UP000215335">
    <property type="component" value="Unassembled WGS sequence"/>
</dbReference>
<dbReference type="AlphaFoldDB" id="A0A232EWW0"/>
<gene>
    <name evidence="1" type="ORF">TSAR_009812</name>
</gene>
<accession>A0A232EWW0</accession>
<reference evidence="1 2" key="1">
    <citation type="journal article" date="2017" name="Curr. Biol.">
        <title>The Evolution of Venom by Co-option of Single-Copy Genes.</title>
        <authorList>
            <person name="Martinson E.O."/>
            <person name="Mrinalini"/>
            <person name="Kelkar Y.D."/>
            <person name="Chang C.H."/>
            <person name="Werren J.H."/>
        </authorList>
    </citation>
    <scope>NUCLEOTIDE SEQUENCE [LARGE SCALE GENOMIC DNA]</scope>
    <source>
        <strain evidence="1 2">Alberta</strain>
        <tissue evidence="1">Whole body</tissue>
    </source>
</reference>
<proteinExistence type="predicted"/>
<organism evidence="1 2">
    <name type="scientific">Trichomalopsis sarcophagae</name>
    <dbReference type="NCBI Taxonomy" id="543379"/>
    <lineage>
        <taxon>Eukaryota</taxon>
        <taxon>Metazoa</taxon>
        <taxon>Ecdysozoa</taxon>
        <taxon>Arthropoda</taxon>
        <taxon>Hexapoda</taxon>
        <taxon>Insecta</taxon>
        <taxon>Pterygota</taxon>
        <taxon>Neoptera</taxon>
        <taxon>Endopterygota</taxon>
        <taxon>Hymenoptera</taxon>
        <taxon>Apocrita</taxon>
        <taxon>Proctotrupomorpha</taxon>
        <taxon>Chalcidoidea</taxon>
        <taxon>Pteromalidae</taxon>
        <taxon>Pteromalinae</taxon>
        <taxon>Trichomalopsis</taxon>
    </lineage>
</organism>
<name>A0A232EWW0_9HYME</name>
<sequence length="97" mass="11012">MSSLVCAGLESRYATDYDLALMGIQSTAQFIDKYHHIIEPQCQRPNFFDDDDDDGTVTRASAPVRTLQLRRIFLFFSSLSPCCCVLCAEAYSDRDFK</sequence>
<dbReference type="EMBL" id="NNAY01001815">
    <property type="protein sequence ID" value="OXU22839.1"/>
    <property type="molecule type" value="Genomic_DNA"/>
</dbReference>
<evidence type="ECO:0000313" key="1">
    <source>
        <dbReference type="EMBL" id="OXU22839.1"/>
    </source>
</evidence>